<dbReference type="RefSeq" id="WP_044615527.1">
    <property type="nucleotide sequence ID" value="NZ_CP007142.1"/>
</dbReference>
<dbReference type="InterPro" id="IPR011004">
    <property type="entry name" value="Trimer_LpxA-like_sf"/>
</dbReference>
<name>A0A0C5VD60_9GAMM</name>
<dbReference type="PANTHER" id="PTHR13061">
    <property type="entry name" value="DYNACTIN SUBUNIT P25"/>
    <property type="match status" value="1"/>
</dbReference>
<dbReference type="InterPro" id="IPR047324">
    <property type="entry name" value="LbH_gamma_CA-like"/>
</dbReference>
<dbReference type="HOGENOM" id="CLU_064827_7_0_6"/>
<dbReference type="CDD" id="cd04645">
    <property type="entry name" value="LbH_gamma_CA_like"/>
    <property type="match status" value="1"/>
</dbReference>
<dbReference type="Gene3D" id="2.160.10.10">
    <property type="entry name" value="Hexapeptide repeat proteins"/>
    <property type="match status" value="1"/>
</dbReference>
<dbReference type="STRING" id="1445510.YC6258_00427"/>
<reference evidence="1 2" key="1">
    <citation type="submission" date="2014-01" db="EMBL/GenBank/DDBJ databases">
        <title>Full genme sequencing of cellulolytic bacterium Gynuella sunshinyii YC6258T gen. nov., sp. nov.</title>
        <authorList>
            <person name="Khan H."/>
            <person name="Chung E.J."/>
            <person name="Chung Y.R."/>
        </authorList>
    </citation>
    <scope>NUCLEOTIDE SEQUENCE [LARGE SCALE GENOMIC DNA]</scope>
    <source>
        <strain evidence="1 2">YC6258</strain>
    </source>
</reference>
<dbReference type="OrthoDB" id="9803036at2"/>
<keyword evidence="1" id="KW-0808">Transferase</keyword>
<evidence type="ECO:0000313" key="2">
    <source>
        <dbReference type="Proteomes" id="UP000032266"/>
    </source>
</evidence>
<dbReference type="Proteomes" id="UP000032266">
    <property type="component" value="Chromosome"/>
</dbReference>
<dbReference type="EMBL" id="CP007142">
    <property type="protein sequence ID" value="AJQ92477.1"/>
    <property type="molecule type" value="Genomic_DNA"/>
</dbReference>
<gene>
    <name evidence="1" type="ORF">YC6258_00427</name>
</gene>
<sequence>MAILRYKSHTPKIADSTYVSDQACIIGDVTIGEDSSVWPMAVIRGDMHRITIGARTSVQDGAVLHITHASHYNPDGYPLTIGDDVTIGHNVCLHGCTIHNEVLIGIGSTILDGAVIPERVVIGAGSLVAPGKQLDSGYLYMGSPAQKKRPLTDQELNFFKYSAQNYVDLKNEYLSDAE</sequence>
<dbReference type="SUPFAM" id="SSF51161">
    <property type="entry name" value="Trimeric LpxA-like enzymes"/>
    <property type="match status" value="1"/>
</dbReference>
<dbReference type="InterPro" id="IPR050484">
    <property type="entry name" value="Transf_Hexapept/Carb_Anhydrase"/>
</dbReference>
<evidence type="ECO:0000313" key="1">
    <source>
        <dbReference type="EMBL" id="AJQ92477.1"/>
    </source>
</evidence>
<dbReference type="KEGG" id="gsn:YC6258_00427"/>
<organism evidence="1 2">
    <name type="scientific">Gynuella sunshinyii YC6258</name>
    <dbReference type="NCBI Taxonomy" id="1445510"/>
    <lineage>
        <taxon>Bacteria</taxon>
        <taxon>Pseudomonadati</taxon>
        <taxon>Pseudomonadota</taxon>
        <taxon>Gammaproteobacteria</taxon>
        <taxon>Oceanospirillales</taxon>
        <taxon>Saccharospirillaceae</taxon>
        <taxon>Gynuella</taxon>
    </lineage>
</organism>
<accession>A0A0C5VD60</accession>
<dbReference type="AlphaFoldDB" id="A0A0C5VD60"/>
<proteinExistence type="predicted"/>
<dbReference type="PATRIC" id="fig|1445510.3.peg.414"/>
<dbReference type="PANTHER" id="PTHR13061:SF56">
    <property type="entry name" value="PROTEIN YRDA"/>
    <property type="match status" value="1"/>
</dbReference>
<keyword evidence="2" id="KW-1185">Reference proteome</keyword>
<protein>
    <submittedName>
        <fullName evidence="1">Carbonic anhydrases/acetyltransferase, isoleucine patch superfamily</fullName>
    </submittedName>
</protein>
<dbReference type="GO" id="GO:0016740">
    <property type="term" value="F:transferase activity"/>
    <property type="evidence" value="ECO:0007669"/>
    <property type="project" value="UniProtKB-KW"/>
</dbReference>